<dbReference type="AlphaFoldDB" id="A0A0E9TF10"/>
<reference evidence="1" key="1">
    <citation type="submission" date="2014-11" db="EMBL/GenBank/DDBJ databases">
        <authorList>
            <person name="Amaro Gonzalez C."/>
        </authorList>
    </citation>
    <scope>NUCLEOTIDE SEQUENCE</scope>
</reference>
<organism evidence="1">
    <name type="scientific">Anguilla anguilla</name>
    <name type="common">European freshwater eel</name>
    <name type="synonym">Muraena anguilla</name>
    <dbReference type="NCBI Taxonomy" id="7936"/>
    <lineage>
        <taxon>Eukaryota</taxon>
        <taxon>Metazoa</taxon>
        <taxon>Chordata</taxon>
        <taxon>Craniata</taxon>
        <taxon>Vertebrata</taxon>
        <taxon>Euteleostomi</taxon>
        <taxon>Actinopterygii</taxon>
        <taxon>Neopterygii</taxon>
        <taxon>Teleostei</taxon>
        <taxon>Anguilliformes</taxon>
        <taxon>Anguillidae</taxon>
        <taxon>Anguilla</taxon>
    </lineage>
</organism>
<reference evidence="1" key="2">
    <citation type="journal article" date="2015" name="Fish Shellfish Immunol.">
        <title>Early steps in the European eel (Anguilla anguilla)-Vibrio vulnificus interaction in the gills: Role of the RtxA13 toxin.</title>
        <authorList>
            <person name="Callol A."/>
            <person name="Pajuelo D."/>
            <person name="Ebbesson L."/>
            <person name="Teles M."/>
            <person name="MacKenzie S."/>
            <person name="Amaro C."/>
        </authorList>
    </citation>
    <scope>NUCLEOTIDE SEQUENCE</scope>
</reference>
<protein>
    <submittedName>
        <fullName evidence="1">Uncharacterized protein</fullName>
    </submittedName>
</protein>
<sequence>MCQAGGGTGHKAAVTNTDKCTLNKSSHLMYTKPGSWLKRSWK</sequence>
<accession>A0A0E9TF10</accession>
<dbReference type="EMBL" id="GBXM01056343">
    <property type="protein sequence ID" value="JAH52234.1"/>
    <property type="molecule type" value="Transcribed_RNA"/>
</dbReference>
<name>A0A0E9TF10_ANGAN</name>
<evidence type="ECO:0000313" key="1">
    <source>
        <dbReference type="EMBL" id="JAH52234.1"/>
    </source>
</evidence>
<proteinExistence type="predicted"/>